<evidence type="ECO:0000313" key="2">
    <source>
        <dbReference type="Proteomes" id="UP001173802"/>
    </source>
</evidence>
<reference evidence="1 2" key="1">
    <citation type="journal article" date="2023" name="Microorganisms">
        <title>Isolation and Genomic Characteristics of Cat-Borne Campylobacter felis sp. nov. and Sheep-Borne Campylobacter ovis sp. nov.</title>
        <authorList>
            <person name="Wang H."/>
            <person name="Li Y."/>
            <person name="Gu Y."/>
            <person name="Zhou G."/>
            <person name="Chen X."/>
            <person name="Zhang X."/>
            <person name="Shao Z."/>
            <person name="Zhang J."/>
            <person name="Zhang M."/>
        </authorList>
    </citation>
    <scope>NUCLEOTIDE SEQUENCE [LARGE SCALE GENOMIC DNA]</scope>
    <source>
        <strain evidence="1 2">XJK30-2</strain>
    </source>
</reference>
<dbReference type="Proteomes" id="UP001173802">
    <property type="component" value="Unassembled WGS sequence"/>
</dbReference>
<protein>
    <submittedName>
        <fullName evidence="1">Uncharacterized protein</fullName>
    </submittedName>
</protein>
<keyword evidence="2" id="KW-1185">Reference proteome</keyword>
<proteinExistence type="predicted"/>
<name>A0ACC6FUQ3_9HELI</name>
<evidence type="ECO:0000313" key="1">
    <source>
        <dbReference type="EMBL" id="MDL0082705.1"/>
    </source>
</evidence>
<dbReference type="EMBL" id="JANURN010000008">
    <property type="protein sequence ID" value="MDL0082705.1"/>
    <property type="molecule type" value="Genomic_DNA"/>
</dbReference>
<organism evidence="1 2">
    <name type="scientific">Helicobacter zhangjianzhongii</name>
    <dbReference type="NCBI Taxonomy" id="2974574"/>
    <lineage>
        <taxon>Bacteria</taxon>
        <taxon>Pseudomonadati</taxon>
        <taxon>Campylobacterota</taxon>
        <taxon>Epsilonproteobacteria</taxon>
        <taxon>Campylobacterales</taxon>
        <taxon>Helicobacteraceae</taxon>
        <taxon>Helicobacter</taxon>
    </lineage>
</organism>
<gene>
    <name evidence="1" type="ORF">NYG90_08505</name>
</gene>
<sequence>MSKVDSRILEIESWLFEPRKEIRLEVYRRSAAMKSAILAQKLNPPASRICIPFSPAHSPPFSRS</sequence>
<comment type="caution">
    <text evidence="1">The sequence shown here is derived from an EMBL/GenBank/DDBJ whole genome shotgun (WGS) entry which is preliminary data.</text>
</comment>
<accession>A0ACC6FUQ3</accession>